<feature type="domain" description="XdhC- CoxI" evidence="1">
    <location>
        <begin position="257"/>
        <end position="318"/>
    </location>
</feature>
<sequence length="353" mass="39277">MTDRAFLCRMKALYEKEGGLIVRLLDRKQQIRTWIWEQEEGKDSIVGPDDQRMKEEICDLAKEAWARGTALRRRVSGEMLFLETVGKEDRMVICGAGYVGSALAKLSVFAGIHTILLEDRKDFADRAKETGAQEIICRPFDKAIRDLTEEANTAYVVMTRGHAYDEKCLLEIAKKESYYVGMMGSKTRSAMMREELRLAGVSAEWINRLHAPIGLSIGAQTPEEIAVAVLAQILSERSRVGNPLRAGYEVFRQALTCLKEGERFVLATILERQGSAPRKEGTHFIVGESGQCFGTIGGGKLEADIVQAAMEMMTHGERIRIESSDLNNRDAAEEGLVCGGQVRVLMEAGVNRQ</sequence>
<evidence type="ECO:0000259" key="2">
    <source>
        <dbReference type="Pfam" id="PF13478"/>
    </source>
</evidence>
<evidence type="ECO:0000259" key="1">
    <source>
        <dbReference type="Pfam" id="PF02625"/>
    </source>
</evidence>
<organism evidence="3 4">
    <name type="scientific">Sellimonas intestinalis</name>
    <dbReference type="NCBI Taxonomy" id="1653434"/>
    <lineage>
        <taxon>Bacteria</taxon>
        <taxon>Bacillati</taxon>
        <taxon>Bacillota</taxon>
        <taxon>Clostridia</taxon>
        <taxon>Lachnospirales</taxon>
        <taxon>Lachnospiraceae</taxon>
        <taxon>Sellimonas</taxon>
    </lineage>
</organism>
<dbReference type="OrthoDB" id="9773039at2"/>
<evidence type="ECO:0000313" key="4">
    <source>
        <dbReference type="Proteomes" id="UP000261080"/>
    </source>
</evidence>
<reference evidence="3 4" key="1">
    <citation type="submission" date="2018-08" db="EMBL/GenBank/DDBJ databases">
        <title>A genome reference for cultivated species of the human gut microbiota.</title>
        <authorList>
            <person name="Zou Y."/>
            <person name="Xue W."/>
            <person name="Luo G."/>
        </authorList>
    </citation>
    <scope>NUCLEOTIDE SEQUENCE [LARGE SCALE GENOMIC DNA]</scope>
    <source>
        <strain evidence="3 4">AF37-2AT</strain>
    </source>
</reference>
<dbReference type="RefSeq" id="WP_024732737.1">
    <property type="nucleotide sequence ID" value="NZ_CALBAT010000003.1"/>
</dbReference>
<dbReference type="AlphaFoldDB" id="A0A3E3K5A3"/>
<dbReference type="InterPro" id="IPR052698">
    <property type="entry name" value="MoCofactor_Util/Proc"/>
</dbReference>
<dbReference type="InterPro" id="IPR003777">
    <property type="entry name" value="XdhC_CoxI"/>
</dbReference>
<dbReference type="PANTHER" id="PTHR30388:SF6">
    <property type="entry name" value="XANTHINE DEHYDROGENASE SUBUNIT A-RELATED"/>
    <property type="match status" value="1"/>
</dbReference>
<protein>
    <submittedName>
        <fullName evidence="3">Xanthine dehydrogenase</fullName>
    </submittedName>
</protein>
<feature type="domain" description="XdhC Rossmann" evidence="2">
    <location>
        <begin position="91"/>
        <end position="233"/>
    </location>
</feature>
<keyword evidence="4" id="KW-1185">Reference proteome</keyword>
<proteinExistence type="predicted"/>
<dbReference type="SUPFAM" id="SSF51735">
    <property type="entry name" value="NAD(P)-binding Rossmann-fold domains"/>
    <property type="match status" value="1"/>
</dbReference>
<dbReference type="InterPro" id="IPR036291">
    <property type="entry name" value="NAD(P)-bd_dom_sf"/>
</dbReference>
<dbReference type="PANTHER" id="PTHR30388">
    <property type="entry name" value="ALDEHYDE OXIDOREDUCTASE MOLYBDENUM COFACTOR ASSEMBLY PROTEIN"/>
    <property type="match status" value="1"/>
</dbReference>
<accession>A0A3E3K5A3</accession>
<dbReference type="InterPro" id="IPR027051">
    <property type="entry name" value="XdhC_Rossmann_dom"/>
</dbReference>
<dbReference type="Pfam" id="PF02625">
    <property type="entry name" value="XdhC_CoxI"/>
    <property type="match status" value="1"/>
</dbReference>
<gene>
    <name evidence="3" type="ORF">DW016_00755</name>
</gene>
<name>A0A3E3K5A3_9FIRM</name>
<dbReference type="Pfam" id="PF13478">
    <property type="entry name" value="XdhC_C"/>
    <property type="match status" value="1"/>
</dbReference>
<dbReference type="Proteomes" id="UP000261080">
    <property type="component" value="Unassembled WGS sequence"/>
</dbReference>
<evidence type="ECO:0000313" key="3">
    <source>
        <dbReference type="EMBL" id="RGE89839.1"/>
    </source>
</evidence>
<dbReference type="EMBL" id="QVLX01000001">
    <property type="protein sequence ID" value="RGE89839.1"/>
    <property type="molecule type" value="Genomic_DNA"/>
</dbReference>
<comment type="caution">
    <text evidence="3">The sequence shown here is derived from an EMBL/GenBank/DDBJ whole genome shotgun (WGS) entry which is preliminary data.</text>
</comment>
<dbReference type="Gene3D" id="3.40.50.720">
    <property type="entry name" value="NAD(P)-binding Rossmann-like Domain"/>
    <property type="match status" value="1"/>
</dbReference>